<evidence type="ECO:0000256" key="1">
    <source>
        <dbReference type="ARBA" id="ARBA00022741"/>
    </source>
</evidence>
<evidence type="ECO:0000256" key="3">
    <source>
        <dbReference type="ARBA" id="ARBA00023186"/>
    </source>
</evidence>
<dbReference type="InterPro" id="IPR000641">
    <property type="entry name" value="CbxX/CfxQ"/>
</dbReference>
<dbReference type="InterPro" id="IPR003959">
    <property type="entry name" value="ATPase_AAA_core"/>
</dbReference>
<reference evidence="7" key="1">
    <citation type="submission" date="2014-02" db="EMBL/GenBank/DDBJ databases">
        <title>Expanding our view of genomic diversity in Candidatus Accumulibacter clades.</title>
        <authorList>
            <person name="Skennerton C.T."/>
            <person name="Barr J.J."/>
            <person name="Slater F.R."/>
            <person name="Bond P.L."/>
            <person name="Tyson G.W."/>
        </authorList>
    </citation>
    <scope>NUCLEOTIDE SEQUENCE [LARGE SCALE GENOMIC DNA]</scope>
</reference>
<dbReference type="InterPro" id="IPR050052">
    <property type="entry name" value="ATP-dep_Clp_protease_ClpX"/>
</dbReference>
<feature type="domain" description="Clp ATPase C-terminal" evidence="6">
    <location>
        <begin position="257"/>
        <end position="342"/>
    </location>
</feature>
<dbReference type="PRINTS" id="PR00819">
    <property type="entry name" value="CBXCFQXSUPER"/>
</dbReference>
<evidence type="ECO:0000313" key="8">
    <source>
        <dbReference type="Proteomes" id="UP000021315"/>
    </source>
</evidence>
<dbReference type="STRING" id="1453999.AW06_002546"/>
<evidence type="ECO:0000259" key="5">
    <source>
        <dbReference type="SMART" id="SM00382"/>
    </source>
</evidence>
<dbReference type="Gene3D" id="3.40.50.300">
    <property type="entry name" value="P-loop containing nucleotide triphosphate hydrolases"/>
    <property type="match status" value="1"/>
</dbReference>
<dbReference type="EMBL" id="JDST02000056">
    <property type="protein sequence ID" value="KFB76403.1"/>
    <property type="molecule type" value="Genomic_DNA"/>
</dbReference>
<organism evidence="7 8">
    <name type="scientific">Candidatus Accumulibacter cognatus</name>
    <dbReference type="NCBI Taxonomy" id="2954383"/>
    <lineage>
        <taxon>Bacteria</taxon>
        <taxon>Pseudomonadati</taxon>
        <taxon>Pseudomonadota</taxon>
        <taxon>Betaproteobacteria</taxon>
        <taxon>Candidatus Accumulibacter</taxon>
    </lineage>
</organism>
<feature type="coiled-coil region" evidence="4">
    <location>
        <begin position="106"/>
        <end position="133"/>
    </location>
</feature>
<evidence type="ECO:0000259" key="6">
    <source>
        <dbReference type="SMART" id="SM01086"/>
    </source>
</evidence>
<dbReference type="InterPro" id="IPR019489">
    <property type="entry name" value="Clp_ATPase_C"/>
</dbReference>
<keyword evidence="2 7" id="KW-0067">ATP-binding</keyword>
<keyword evidence="7" id="KW-0645">Protease</keyword>
<accession>A0A080M5B1</accession>
<dbReference type="SUPFAM" id="SSF52540">
    <property type="entry name" value="P-loop containing nucleoside triphosphate hydrolases"/>
    <property type="match status" value="1"/>
</dbReference>
<dbReference type="GO" id="GO:0016887">
    <property type="term" value="F:ATP hydrolysis activity"/>
    <property type="evidence" value="ECO:0007669"/>
    <property type="project" value="InterPro"/>
</dbReference>
<sequence>MSASAADSRISLSIPGYALLARETTPSAIVRYLDQYVIGQDQAKKVLAVAVYSHYRKIATFAHDQGSFAKSNVLLVGPSGTGKTLLCDTLSRMLDVPFVTADATSLAQTKYVNEEIEAALQRLLEKADGNVENAQHGIIFIDEIDKLKTAPAESRATSGESVQHALLKIMEGSPVKLKNNQYIDTSNVLFICGGAFVGLEKIMSKTHGFGFIATSADDNQNILDRLNQRVKPTDLFEFGLIPEFTGRLPVIANLHPLTKAMLVSIMSVPKNSIYRQYIEIFRGEGVELSIGQRVFEQIAEIAIEYKTGARSLRGIFEELITPILYVVPDKPEICKVEIRSLFEDARYFRRK</sequence>
<dbReference type="SMART" id="SM00382">
    <property type="entry name" value="AAA"/>
    <property type="match status" value="1"/>
</dbReference>
<keyword evidence="4" id="KW-0175">Coiled coil</keyword>
<keyword evidence="7" id="KW-0378">Hydrolase</keyword>
<protein>
    <submittedName>
        <fullName evidence="7">ATP-dependent Clp protease ATP-binding subunit ClpX</fullName>
    </submittedName>
</protein>
<keyword evidence="3" id="KW-0143">Chaperone</keyword>
<dbReference type="Pfam" id="PF07724">
    <property type="entry name" value="AAA_2"/>
    <property type="match status" value="1"/>
</dbReference>
<dbReference type="Pfam" id="PF10431">
    <property type="entry name" value="ClpB_D2-small"/>
    <property type="match status" value="1"/>
</dbReference>
<dbReference type="AlphaFoldDB" id="A0A080M5B1"/>
<gene>
    <name evidence="7" type="primary">clpX_1</name>
    <name evidence="7" type="ORF">AW06_002546</name>
</gene>
<name>A0A080M5B1_9PROT</name>
<dbReference type="GO" id="GO:0005524">
    <property type="term" value="F:ATP binding"/>
    <property type="evidence" value="ECO:0007669"/>
    <property type="project" value="UniProtKB-KW"/>
</dbReference>
<dbReference type="GO" id="GO:0051603">
    <property type="term" value="P:proteolysis involved in protein catabolic process"/>
    <property type="evidence" value="ECO:0007669"/>
    <property type="project" value="TreeGrafter"/>
</dbReference>
<dbReference type="SMART" id="SM01086">
    <property type="entry name" value="ClpB_D2-small"/>
    <property type="match status" value="1"/>
</dbReference>
<evidence type="ECO:0000256" key="4">
    <source>
        <dbReference type="SAM" id="Coils"/>
    </source>
</evidence>
<dbReference type="Gene3D" id="1.10.8.60">
    <property type="match status" value="1"/>
</dbReference>
<dbReference type="InterPro" id="IPR027417">
    <property type="entry name" value="P-loop_NTPase"/>
</dbReference>
<proteinExistence type="predicted"/>
<keyword evidence="1" id="KW-0547">Nucleotide-binding</keyword>
<feature type="domain" description="AAA+ ATPase" evidence="5">
    <location>
        <begin position="69"/>
        <end position="242"/>
    </location>
</feature>
<evidence type="ECO:0000256" key="2">
    <source>
        <dbReference type="ARBA" id="ARBA00022840"/>
    </source>
</evidence>
<comment type="caution">
    <text evidence="7">The sequence shown here is derived from an EMBL/GenBank/DDBJ whole genome shotgun (WGS) entry which is preliminary data.</text>
</comment>
<dbReference type="GO" id="GO:0008233">
    <property type="term" value="F:peptidase activity"/>
    <property type="evidence" value="ECO:0007669"/>
    <property type="project" value="UniProtKB-KW"/>
</dbReference>
<keyword evidence="8" id="KW-1185">Reference proteome</keyword>
<dbReference type="PANTHER" id="PTHR48102:SF7">
    <property type="entry name" value="ATP-DEPENDENT CLP PROTEASE ATP-BINDING SUBUNIT CLPX-LIKE, MITOCHONDRIAL"/>
    <property type="match status" value="1"/>
</dbReference>
<evidence type="ECO:0000313" key="7">
    <source>
        <dbReference type="EMBL" id="KFB76403.1"/>
    </source>
</evidence>
<dbReference type="NCBIfam" id="NF003745">
    <property type="entry name" value="PRK05342.1"/>
    <property type="match status" value="1"/>
</dbReference>
<dbReference type="PANTHER" id="PTHR48102">
    <property type="entry name" value="ATP-DEPENDENT CLP PROTEASE ATP-BINDING SUBUNIT CLPX-LIKE, MITOCHONDRIAL-RELATED"/>
    <property type="match status" value="1"/>
</dbReference>
<dbReference type="InterPro" id="IPR003593">
    <property type="entry name" value="AAA+_ATPase"/>
</dbReference>
<dbReference type="Proteomes" id="UP000021315">
    <property type="component" value="Unassembled WGS sequence"/>
</dbReference>